<dbReference type="STRING" id="1184609.KILIM_080_00260"/>
<dbReference type="InterPro" id="IPR010093">
    <property type="entry name" value="SinI_DNA-bd"/>
</dbReference>
<evidence type="ECO:0000313" key="3">
    <source>
        <dbReference type="Proteomes" id="UP000008366"/>
    </source>
</evidence>
<evidence type="ECO:0000259" key="1">
    <source>
        <dbReference type="Pfam" id="PF12728"/>
    </source>
</evidence>
<gene>
    <name evidence="2" type="ORF">KILIM_080_00260</name>
</gene>
<dbReference type="OrthoDB" id="26212at2"/>
<dbReference type="eggNOG" id="COG2452">
    <property type="taxonomic scope" value="Bacteria"/>
</dbReference>
<keyword evidence="3" id="KW-1185">Reference proteome</keyword>
<dbReference type="NCBIfam" id="TIGR01764">
    <property type="entry name" value="excise"/>
    <property type="match status" value="1"/>
</dbReference>
<accession>K6WEP4</accession>
<reference evidence="2 3" key="1">
    <citation type="submission" date="2012-08" db="EMBL/GenBank/DDBJ databases">
        <title>Whole genome shotgun sequence of Kineosphaera limosa NBRC 100340.</title>
        <authorList>
            <person name="Yoshida I."/>
            <person name="Isaki S."/>
            <person name="Hosoyama A."/>
            <person name="Tsuchikane K."/>
            <person name="Katsumata H."/>
            <person name="Ando Y."/>
            <person name="Ohji S."/>
            <person name="Hamada M."/>
            <person name="Tamura T."/>
            <person name="Yamazoe A."/>
            <person name="Yamazaki S."/>
            <person name="Fujita N."/>
        </authorList>
    </citation>
    <scope>NUCLEOTIDE SEQUENCE [LARGE SCALE GENOMIC DNA]</scope>
    <source>
        <strain evidence="2 3">NBRC 100340</strain>
    </source>
</reference>
<dbReference type="InterPro" id="IPR041657">
    <property type="entry name" value="HTH_17"/>
</dbReference>
<dbReference type="GO" id="GO:0003677">
    <property type="term" value="F:DNA binding"/>
    <property type="evidence" value="ECO:0007669"/>
    <property type="project" value="InterPro"/>
</dbReference>
<dbReference type="AlphaFoldDB" id="K6WEP4"/>
<name>K6WEP4_9MICO</name>
<evidence type="ECO:0000313" key="2">
    <source>
        <dbReference type="EMBL" id="GAB97755.1"/>
    </source>
</evidence>
<dbReference type="Proteomes" id="UP000008366">
    <property type="component" value="Unassembled WGS sequence"/>
</dbReference>
<feature type="domain" description="Helix-turn-helix" evidence="1">
    <location>
        <begin position="148"/>
        <end position="189"/>
    </location>
</feature>
<comment type="caution">
    <text evidence="2">The sequence shown here is derived from an EMBL/GenBank/DDBJ whole genome shotgun (WGS) entry which is preliminary data.</text>
</comment>
<dbReference type="Pfam" id="PF12728">
    <property type="entry name" value="HTH_17"/>
    <property type="match status" value="1"/>
</dbReference>
<dbReference type="RefSeq" id="WP_006594287.1">
    <property type="nucleotide sequence ID" value="NZ_BAHD01000080.1"/>
</dbReference>
<proteinExistence type="predicted"/>
<dbReference type="EMBL" id="BAHD01000080">
    <property type="protein sequence ID" value="GAB97755.1"/>
    <property type="molecule type" value="Genomic_DNA"/>
</dbReference>
<protein>
    <recommendedName>
        <fullName evidence="1">Helix-turn-helix domain-containing protein</fullName>
    </recommendedName>
</protein>
<sequence>MAAPARETQPEFRTVAGLVRVETIETVSPAQLSAADARQAGYASLDDLRATFCGGDHDPTFRIGLSWVTADARVALAADATLSADDIAGIDGHLAMHKWSGRSTLGNMNSMTVNPAHLSNDDWARVRAFLDSAKRRGEVVDFSTRVELLTPAEVAKRLGMSRSTVLRRIADGEIAATKVGTHHRIPLNEYERYSRELMRRMAEASAADIEAELFGD</sequence>
<organism evidence="2 3">
    <name type="scientific">Kineosphaera limosa NBRC 100340</name>
    <dbReference type="NCBI Taxonomy" id="1184609"/>
    <lineage>
        <taxon>Bacteria</taxon>
        <taxon>Bacillati</taxon>
        <taxon>Actinomycetota</taxon>
        <taxon>Actinomycetes</taxon>
        <taxon>Micrococcales</taxon>
        <taxon>Dermatophilaceae</taxon>
        <taxon>Kineosphaera</taxon>
    </lineage>
</organism>